<comment type="caution">
    <text evidence="1">The sequence shown here is derived from an EMBL/GenBank/DDBJ whole genome shotgun (WGS) entry which is preliminary data.</text>
</comment>
<dbReference type="EMBL" id="JAUHHV010000005">
    <property type="protein sequence ID" value="KAK1424545.1"/>
    <property type="molecule type" value="Genomic_DNA"/>
</dbReference>
<evidence type="ECO:0000313" key="1">
    <source>
        <dbReference type="EMBL" id="KAK1424545.1"/>
    </source>
</evidence>
<reference evidence="1" key="1">
    <citation type="journal article" date="2023" name="bioRxiv">
        <title>Improved chromosome-level genome assembly for marigold (Tagetes erecta).</title>
        <authorList>
            <person name="Jiang F."/>
            <person name="Yuan L."/>
            <person name="Wang S."/>
            <person name="Wang H."/>
            <person name="Xu D."/>
            <person name="Wang A."/>
            <person name="Fan W."/>
        </authorList>
    </citation>
    <scope>NUCLEOTIDE SEQUENCE</scope>
    <source>
        <strain evidence="1">WSJ</strain>
        <tissue evidence="1">Leaf</tissue>
    </source>
</reference>
<evidence type="ECO:0000313" key="2">
    <source>
        <dbReference type="Proteomes" id="UP001229421"/>
    </source>
</evidence>
<proteinExistence type="predicted"/>
<keyword evidence="2" id="KW-1185">Reference proteome</keyword>
<dbReference type="Proteomes" id="UP001229421">
    <property type="component" value="Unassembled WGS sequence"/>
</dbReference>
<accession>A0AAD8NQH3</accession>
<dbReference type="AlphaFoldDB" id="A0AAD8NQH3"/>
<protein>
    <submittedName>
        <fullName evidence="1">Uncharacterized protein</fullName>
    </submittedName>
</protein>
<sequence length="94" mass="10504">MSSSQEFLKIVSELKEKEDLARICCSTTLKLLSNLTRETVLLNLTTILKLLEMEPTPARNASLKYYKTEQGADETITCLLDNADKKLSPLPVST</sequence>
<gene>
    <name evidence="1" type="ORF">QVD17_19876</name>
</gene>
<name>A0AAD8NQH3_TARER</name>
<organism evidence="1 2">
    <name type="scientific">Tagetes erecta</name>
    <name type="common">African marigold</name>
    <dbReference type="NCBI Taxonomy" id="13708"/>
    <lineage>
        <taxon>Eukaryota</taxon>
        <taxon>Viridiplantae</taxon>
        <taxon>Streptophyta</taxon>
        <taxon>Embryophyta</taxon>
        <taxon>Tracheophyta</taxon>
        <taxon>Spermatophyta</taxon>
        <taxon>Magnoliopsida</taxon>
        <taxon>eudicotyledons</taxon>
        <taxon>Gunneridae</taxon>
        <taxon>Pentapetalae</taxon>
        <taxon>asterids</taxon>
        <taxon>campanulids</taxon>
        <taxon>Asterales</taxon>
        <taxon>Asteraceae</taxon>
        <taxon>Asteroideae</taxon>
        <taxon>Heliantheae alliance</taxon>
        <taxon>Tageteae</taxon>
        <taxon>Tagetes</taxon>
    </lineage>
</organism>